<organism evidence="2 3">
    <name type="scientific">Pedobacter soli</name>
    <dbReference type="NCBI Taxonomy" id="390242"/>
    <lineage>
        <taxon>Bacteria</taxon>
        <taxon>Pseudomonadati</taxon>
        <taxon>Bacteroidota</taxon>
        <taxon>Sphingobacteriia</taxon>
        <taxon>Sphingobacteriales</taxon>
        <taxon>Sphingobacteriaceae</taxon>
        <taxon>Pedobacter</taxon>
    </lineage>
</organism>
<name>A0A1G6R0P2_9SPHI</name>
<proteinExistence type="predicted"/>
<keyword evidence="1" id="KW-1133">Transmembrane helix</keyword>
<dbReference type="RefSeq" id="WP_090767797.1">
    <property type="nucleotide sequence ID" value="NZ_FMZH01000003.1"/>
</dbReference>
<dbReference type="AlphaFoldDB" id="A0A1G6R0P2"/>
<keyword evidence="1" id="KW-0812">Transmembrane</keyword>
<keyword evidence="1" id="KW-0472">Membrane</keyword>
<feature type="transmembrane region" description="Helical" evidence="1">
    <location>
        <begin position="32"/>
        <end position="58"/>
    </location>
</feature>
<evidence type="ECO:0000313" key="3">
    <source>
        <dbReference type="Proteomes" id="UP000199455"/>
    </source>
</evidence>
<dbReference type="STRING" id="390242.SAMN04488024_103504"/>
<feature type="transmembrane region" description="Helical" evidence="1">
    <location>
        <begin position="7"/>
        <end position="26"/>
    </location>
</feature>
<sequence>MLKVKKKALWITTITFFLIIQTVYYWEGKIGIFAIPITIALFISYLILFFLLILQITALVKEKFKDKQRIYISSTLLIVLILTACFPWGIIDFEKFEGKDVLIAGWTGAANCTTTLKFKENGEVYKRVNCFGIRKVNCNYYVKNDTIFFVKDDDLNIEDQYQFAIIGKSTLSFNNKDGLYLFKTKNDTLPHQLIIVYNKLALKKRYKN</sequence>
<reference evidence="3" key="1">
    <citation type="submission" date="2016-10" db="EMBL/GenBank/DDBJ databases">
        <authorList>
            <person name="Varghese N."/>
            <person name="Submissions S."/>
        </authorList>
    </citation>
    <scope>NUCLEOTIDE SEQUENCE [LARGE SCALE GENOMIC DNA]</scope>
    <source>
        <strain evidence="3">DSM 18609</strain>
    </source>
</reference>
<dbReference type="EMBL" id="FMZH01000003">
    <property type="protein sequence ID" value="SDC97476.1"/>
    <property type="molecule type" value="Genomic_DNA"/>
</dbReference>
<evidence type="ECO:0000313" key="2">
    <source>
        <dbReference type="EMBL" id="SDC97476.1"/>
    </source>
</evidence>
<dbReference type="Proteomes" id="UP000199455">
    <property type="component" value="Unassembled WGS sequence"/>
</dbReference>
<accession>A0A1G6R0P2</accession>
<feature type="transmembrane region" description="Helical" evidence="1">
    <location>
        <begin position="70"/>
        <end position="91"/>
    </location>
</feature>
<evidence type="ECO:0000256" key="1">
    <source>
        <dbReference type="SAM" id="Phobius"/>
    </source>
</evidence>
<keyword evidence="3" id="KW-1185">Reference proteome</keyword>
<gene>
    <name evidence="2" type="ORF">SAMN04488024_103504</name>
</gene>
<protein>
    <submittedName>
        <fullName evidence="2">Uncharacterized protein</fullName>
    </submittedName>
</protein>